<dbReference type="AlphaFoldDB" id="A0A5B7IPS0"/>
<keyword evidence="3" id="KW-1185">Reference proteome</keyword>
<organism evidence="2 3">
    <name type="scientific">Portunus trituberculatus</name>
    <name type="common">Swimming crab</name>
    <name type="synonym">Neptunus trituberculatus</name>
    <dbReference type="NCBI Taxonomy" id="210409"/>
    <lineage>
        <taxon>Eukaryota</taxon>
        <taxon>Metazoa</taxon>
        <taxon>Ecdysozoa</taxon>
        <taxon>Arthropoda</taxon>
        <taxon>Crustacea</taxon>
        <taxon>Multicrustacea</taxon>
        <taxon>Malacostraca</taxon>
        <taxon>Eumalacostraca</taxon>
        <taxon>Eucarida</taxon>
        <taxon>Decapoda</taxon>
        <taxon>Pleocyemata</taxon>
        <taxon>Brachyura</taxon>
        <taxon>Eubrachyura</taxon>
        <taxon>Portunoidea</taxon>
        <taxon>Portunidae</taxon>
        <taxon>Portuninae</taxon>
        <taxon>Portunus</taxon>
    </lineage>
</organism>
<protein>
    <submittedName>
        <fullName evidence="2">Uncharacterized protein</fullName>
    </submittedName>
</protein>
<evidence type="ECO:0000313" key="2">
    <source>
        <dbReference type="EMBL" id="MPC84099.1"/>
    </source>
</evidence>
<evidence type="ECO:0000313" key="3">
    <source>
        <dbReference type="Proteomes" id="UP000324222"/>
    </source>
</evidence>
<name>A0A5B7IPS0_PORTR</name>
<feature type="region of interest" description="Disordered" evidence="1">
    <location>
        <begin position="23"/>
        <end position="52"/>
    </location>
</feature>
<evidence type="ECO:0000256" key="1">
    <source>
        <dbReference type="SAM" id="MobiDB-lite"/>
    </source>
</evidence>
<feature type="compositionally biased region" description="Basic residues" evidence="1">
    <location>
        <begin position="27"/>
        <end position="52"/>
    </location>
</feature>
<reference evidence="2 3" key="1">
    <citation type="submission" date="2019-05" db="EMBL/GenBank/DDBJ databases">
        <title>Another draft genome of Portunus trituberculatus and its Hox gene families provides insights of decapod evolution.</title>
        <authorList>
            <person name="Jeong J.-H."/>
            <person name="Song I."/>
            <person name="Kim S."/>
            <person name="Choi T."/>
            <person name="Kim D."/>
            <person name="Ryu S."/>
            <person name="Kim W."/>
        </authorList>
    </citation>
    <scope>NUCLEOTIDE SEQUENCE [LARGE SCALE GENOMIC DNA]</scope>
    <source>
        <tissue evidence="2">Muscle</tissue>
    </source>
</reference>
<proteinExistence type="predicted"/>
<gene>
    <name evidence="2" type="ORF">E2C01_078825</name>
</gene>
<dbReference type="EMBL" id="VSRR010064403">
    <property type="protein sequence ID" value="MPC84099.1"/>
    <property type="molecule type" value="Genomic_DNA"/>
</dbReference>
<dbReference type="Proteomes" id="UP000324222">
    <property type="component" value="Unassembled WGS sequence"/>
</dbReference>
<comment type="caution">
    <text evidence="2">The sequence shown here is derived from an EMBL/GenBank/DDBJ whole genome shotgun (WGS) entry which is preliminary data.</text>
</comment>
<accession>A0A5B7IPS0</accession>
<sequence>MGRRAEKKRREEVEYNKWRQKLEQGRRWRKRRRKKRTKKKKKKRRHKRKTKK</sequence>